<evidence type="ECO:0000256" key="3">
    <source>
        <dbReference type="ARBA" id="ARBA00023004"/>
    </source>
</evidence>
<dbReference type="GO" id="GO:0046872">
    <property type="term" value="F:metal ion binding"/>
    <property type="evidence" value="ECO:0007669"/>
    <property type="project" value="UniProtKB-KW"/>
</dbReference>
<dbReference type="Proteomes" id="UP000009071">
    <property type="component" value="Chromosome"/>
</dbReference>
<evidence type="ECO:0000256" key="1">
    <source>
        <dbReference type="ARBA" id="ARBA00022723"/>
    </source>
</evidence>
<dbReference type="Gene3D" id="3.40.228.10">
    <property type="entry name" value="Dimethylsulfoxide Reductase, domain 2"/>
    <property type="match status" value="1"/>
</dbReference>
<dbReference type="PANTHER" id="PTHR43105">
    <property type="entry name" value="RESPIRATORY NITRATE REDUCTASE"/>
    <property type="match status" value="1"/>
</dbReference>
<evidence type="ECO:0000313" key="8">
    <source>
        <dbReference type="Proteomes" id="UP000009071"/>
    </source>
</evidence>
<sequence>MAGLATTLGSGSMTNAIGEIAAMGPGDALCVIGSNTTECHPVMGLAMLEAKRRGAALVVIDPREIDLATRADVWLRLTPGTDVTLLSAMARVIVDESLADEDFITARTEGFEAFRQGLAAFAPEDAAGVCGLPAEAIRRAARLLGKAANAAFYYTMGVTQHVTGTDNVLAVSNLALATGNLGRPKTGVNPLRGQNNVQGSCDMGALPNVLTGYRPVGDDAARAFFEAAWGVKLPAEPGMTIPRMLDAAHHGTLRAVYVFGENPMRSDPDVAHVAHCLKALDFLVVQDIFLTETAELADVVLPGASFAEKDGTFTNTERRVQRVRRAVDPIGHSRPDWMILAELLARLGRPERYADAEAVFDEMRRLTPSHAGMTYARLERGGLQWPCPDETHPGTPILHVGRFARGLGRFVPLAARSRAEPPDDGYPLTLSTGRVSPHYHTGTMTRRCFGLAGAAPEELAEVHPDDAARYGITDGGLMRLRSRRGEATARARVTRRVPPGLVFMTFHFTESPANALTTAEADPVAGTPSFKACAVAIEKSEEEEKMPCMFPHRG</sequence>
<accession>C4XQW5</accession>
<dbReference type="GO" id="GO:0051536">
    <property type="term" value="F:iron-sulfur cluster binding"/>
    <property type="evidence" value="ECO:0007669"/>
    <property type="project" value="UniProtKB-KW"/>
</dbReference>
<dbReference type="CDD" id="cd02790">
    <property type="entry name" value="MopB_CT_Formate-Dh_H"/>
    <property type="match status" value="1"/>
</dbReference>
<organism evidence="7 8">
    <name type="scientific">Solidesulfovibrio magneticus (strain ATCC 700980 / DSM 13731 / RS-1)</name>
    <name type="common">Desulfovibrio magneticus</name>
    <dbReference type="NCBI Taxonomy" id="573370"/>
    <lineage>
        <taxon>Bacteria</taxon>
        <taxon>Pseudomonadati</taxon>
        <taxon>Thermodesulfobacteriota</taxon>
        <taxon>Desulfovibrionia</taxon>
        <taxon>Desulfovibrionales</taxon>
        <taxon>Desulfovibrionaceae</taxon>
        <taxon>Solidesulfovibrio</taxon>
    </lineage>
</organism>
<protein>
    <submittedName>
        <fullName evidence="7">Formate dehydrogenase alpha subunit</fullName>
    </submittedName>
</protein>
<dbReference type="STRING" id="573370.DMR_43540"/>
<dbReference type="PANTHER" id="PTHR43105:SF14">
    <property type="entry name" value="FORMATE DEHYDROGENASE H"/>
    <property type="match status" value="1"/>
</dbReference>
<dbReference type="InterPro" id="IPR050123">
    <property type="entry name" value="Prok_molybdopt-oxidoreductase"/>
</dbReference>
<dbReference type="Gene3D" id="2.40.40.20">
    <property type="match status" value="1"/>
</dbReference>
<keyword evidence="2" id="KW-0560">Oxidoreductase</keyword>
<evidence type="ECO:0000259" key="5">
    <source>
        <dbReference type="Pfam" id="PF00384"/>
    </source>
</evidence>
<dbReference type="GO" id="GO:0003954">
    <property type="term" value="F:NADH dehydrogenase activity"/>
    <property type="evidence" value="ECO:0007669"/>
    <property type="project" value="TreeGrafter"/>
</dbReference>
<keyword evidence="1" id="KW-0479">Metal-binding</keyword>
<dbReference type="SUPFAM" id="SSF53706">
    <property type="entry name" value="Formate dehydrogenase/DMSO reductase, domains 1-3"/>
    <property type="match status" value="1"/>
</dbReference>
<dbReference type="Pfam" id="PF01568">
    <property type="entry name" value="Molydop_binding"/>
    <property type="match status" value="1"/>
</dbReference>
<dbReference type="AlphaFoldDB" id="C4XQW5"/>
<evidence type="ECO:0000256" key="4">
    <source>
        <dbReference type="ARBA" id="ARBA00023014"/>
    </source>
</evidence>
<dbReference type="KEGG" id="dma:DMR_43540"/>
<dbReference type="eggNOG" id="COG3383">
    <property type="taxonomic scope" value="Bacteria"/>
</dbReference>
<keyword evidence="8" id="KW-1185">Reference proteome</keyword>
<dbReference type="HOGENOM" id="CLU_000422_4_0_7"/>
<dbReference type="InterPro" id="IPR009010">
    <property type="entry name" value="Asp_de-COase-like_dom_sf"/>
</dbReference>
<dbReference type="InterPro" id="IPR006657">
    <property type="entry name" value="MoPterin_dinucl-bd_dom"/>
</dbReference>
<dbReference type="SUPFAM" id="SSF50692">
    <property type="entry name" value="ADC-like"/>
    <property type="match status" value="1"/>
</dbReference>
<name>C4XQW5_SOLM1</name>
<dbReference type="GO" id="GO:0043546">
    <property type="term" value="F:molybdopterin cofactor binding"/>
    <property type="evidence" value="ECO:0007669"/>
    <property type="project" value="InterPro"/>
</dbReference>
<keyword evidence="4" id="KW-0411">Iron-sulfur</keyword>
<dbReference type="Gene3D" id="3.40.50.740">
    <property type="match status" value="1"/>
</dbReference>
<evidence type="ECO:0000256" key="2">
    <source>
        <dbReference type="ARBA" id="ARBA00023002"/>
    </source>
</evidence>
<evidence type="ECO:0000259" key="6">
    <source>
        <dbReference type="Pfam" id="PF01568"/>
    </source>
</evidence>
<feature type="domain" description="Molybdopterin oxidoreductase" evidence="5">
    <location>
        <begin position="24"/>
        <end position="345"/>
    </location>
</feature>
<dbReference type="Pfam" id="PF00384">
    <property type="entry name" value="Molybdopterin"/>
    <property type="match status" value="1"/>
</dbReference>
<dbReference type="InterPro" id="IPR006655">
    <property type="entry name" value="Mopterin_OxRdtase_prok_CS"/>
</dbReference>
<proteinExistence type="predicted"/>
<feature type="domain" description="Molybdopterin dinucleotide-binding" evidence="6">
    <location>
        <begin position="428"/>
        <end position="534"/>
    </location>
</feature>
<gene>
    <name evidence="7" type="ordered locus">DMR_43540</name>
</gene>
<dbReference type="InterPro" id="IPR006656">
    <property type="entry name" value="Mopterin_OxRdtase"/>
</dbReference>
<evidence type="ECO:0000313" key="7">
    <source>
        <dbReference type="EMBL" id="BAH77845.1"/>
    </source>
</evidence>
<dbReference type="PROSITE" id="PS00490">
    <property type="entry name" value="MOLYBDOPTERIN_PROK_2"/>
    <property type="match status" value="1"/>
</dbReference>
<dbReference type="GO" id="GO:0016020">
    <property type="term" value="C:membrane"/>
    <property type="evidence" value="ECO:0007669"/>
    <property type="project" value="TreeGrafter"/>
</dbReference>
<dbReference type="InterPro" id="IPR041925">
    <property type="entry name" value="CT_Formate-Dh_H"/>
</dbReference>
<keyword evidence="3" id="KW-0408">Iron</keyword>
<dbReference type="GO" id="GO:0022904">
    <property type="term" value="P:respiratory electron transport chain"/>
    <property type="evidence" value="ECO:0007669"/>
    <property type="project" value="TreeGrafter"/>
</dbReference>
<dbReference type="EMBL" id="AP010904">
    <property type="protein sequence ID" value="BAH77845.1"/>
    <property type="molecule type" value="Genomic_DNA"/>
</dbReference>
<reference evidence="7 8" key="1">
    <citation type="journal article" date="2009" name="Genome Res.">
        <title>Whole genome sequence of Desulfovibrio magneticus strain RS-1 revealed common gene clusters in magnetotactic bacteria.</title>
        <authorList>
            <person name="Nakazawa H."/>
            <person name="Arakaki A."/>
            <person name="Narita-Yamada S."/>
            <person name="Yashiro I."/>
            <person name="Jinno K."/>
            <person name="Aoki N."/>
            <person name="Tsuruyama A."/>
            <person name="Okamura Y."/>
            <person name="Tanikawa S."/>
            <person name="Fujita N."/>
            <person name="Takeyama H."/>
            <person name="Matsunaga T."/>
        </authorList>
    </citation>
    <scope>NUCLEOTIDE SEQUENCE [LARGE SCALE GENOMIC DNA]</scope>
    <source>
        <strain evidence="8">ATCC 700980 / DSM 13731 / RS-1</strain>
    </source>
</reference>